<name>A0AAN4Z9L4_9BILA</name>
<keyword evidence="1" id="KW-0472">Membrane</keyword>
<dbReference type="AlphaFoldDB" id="A0AAN4Z9L4"/>
<dbReference type="Pfam" id="PF10324">
    <property type="entry name" value="7TM_GPCR_Srw"/>
    <property type="match status" value="1"/>
</dbReference>
<evidence type="ECO:0000313" key="2">
    <source>
        <dbReference type="EMBL" id="GMR33745.1"/>
    </source>
</evidence>
<dbReference type="InterPro" id="IPR019427">
    <property type="entry name" value="7TM_GPCR_serpentine_rcpt_Srw"/>
</dbReference>
<comment type="caution">
    <text evidence="2">The sequence shown here is derived from an EMBL/GenBank/DDBJ whole genome shotgun (WGS) entry which is preliminary data.</text>
</comment>
<evidence type="ECO:0008006" key="4">
    <source>
        <dbReference type="Google" id="ProtNLM"/>
    </source>
</evidence>
<feature type="non-terminal residue" evidence="2">
    <location>
        <position position="1"/>
    </location>
</feature>
<accession>A0AAN4Z9L4</accession>
<dbReference type="SUPFAM" id="SSF81321">
    <property type="entry name" value="Family A G protein-coupled receptor-like"/>
    <property type="match status" value="1"/>
</dbReference>
<dbReference type="PANTHER" id="PTHR46273">
    <property type="entry name" value="MYOSUPPRESSIN RECEPTOR 1, ISOFORM B-RELATED"/>
    <property type="match status" value="1"/>
</dbReference>
<sequence>IALMTRRFSSTQRERQHDRSTKMILTIMIIFIIVELPQGLIALVPYTAKLSRALGDLYEMITLLTSCIIFALLCTTSEKVRTALFDTRFIRFMRKAGRNCVCIRLCKRRSKLTTIVILKEDMMMDIATSESERSSQLDSVHL</sequence>
<reference evidence="3" key="1">
    <citation type="submission" date="2022-10" db="EMBL/GenBank/DDBJ databases">
        <title>Genome assembly of Pristionchus species.</title>
        <authorList>
            <person name="Yoshida K."/>
            <person name="Sommer R.J."/>
        </authorList>
    </citation>
    <scope>NUCLEOTIDE SEQUENCE [LARGE SCALE GENOMIC DNA]</scope>
    <source>
        <strain evidence="3">RS5460</strain>
    </source>
</reference>
<gene>
    <name evidence="2" type="ORF">PMAYCL1PPCAC_03940</name>
</gene>
<dbReference type="EMBL" id="BTRK01000001">
    <property type="protein sequence ID" value="GMR33745.1"/>
    <property type="molecule type" value="Genomic_DNA"/>
</dbReference>
<evidence type="ECO:0000256" key="1">
    <source>
        <dbReference type="SAM" id="Phobius"/>
    </source>
</evidence>
<organism evidence="2 3">
    <name type="scientific">Pristionchus mayeri</name>
    <dbReference type="NCBI Taxonomy" id="1317129"/>
    <lineage>
        <taxon>Eukaryota</taxon>
        <taxon>Metazoa</taxon>
        <taxon>Ecdysozoa</taxon>
        <taxon>Nematoda</taxon>
        <taxon>Chromadorea</taxon>
        <taxon>Rhabditida</taxon>
        <taxon>Rhabditina</taxon>
        <taxon>Diplogasteromorpha</taxon>
        <taxon>Diplogasteroidea</taxon>
        <taxon>Neodiplogasteridae</taxon>
        <taxon>Pristionchus</taxon>
    </lineage>
</organism>
<dbReference type="GO" id="GO:0008528">
    <property type="term" value="F:G protein-coupled peptide receptor activity"/>
    <property type="evidence" value="ECO:0007669"/>
    <property type="project" value="InterPro"/>
</dbReference>
<proteinExistence type="predicted"/>
<dbReference type="Gene3D" id="1.20.1070.10">
    <property type="entry name" value="Rhodopsin 7-helix transmembrane proteins"/>
    <property type="match status" value="1"/>
</dbReference>
<evidence type="ECO:0000313" key="3">
    <source>
        <dbReference type="Proteomes" id="UP001328107"/>
    </source>
</evidence>
<keyword evidence="1" id="KW-0812">Transmembrane</keyword>
<keyword evidence="1" id="KW-1133">Transmembrane helix</keyword>
<dbReference type="InterPro" id="IPR053219">
    <property type="entry name" value="GPCR_Dmsr-1"/>
</dbReference>
<dbReference type="Proteomes" id="UP001328107">
    <property type="component" value="Unassembled WGS sequence"/>
</dbReference>
<dbReference type="GO" id="GO:0005886">
    <property type="term" value="C:plasma membrane"/>
    <property type="evidence" value="ECO:0007669"/>
    <property type="project" value="TreeGrafter"/>
</dbReference>
<protein>
    <recommendedName>
        <fullName evidence="4">G protein-coupled receptor</fullName>
    </recommendedName>
</protein>
<dbReference type="PANTHER" id="PTHR46273:SF11">
    <property type="entry name" value="G-PROTEIN COUPLED RECEPTORS FAMILY 1 PROFILE DOMAIN-CONTAINING PROTEIN"/>
    <property type="match status" value="1"/>
</dbReference>
<feature type="transmembrane region" description="Helical" evidence="1">
    <location>
        <begin position="23"/>
        <end position="45"/>
    </location>
</feature>
<feature type="transmembrane region" description="Helical" evidence="1">
    <location>
        <begin position="57"/>
        <end position="75"/>
    </location>
</feature>
<keyword evidence="3" id="KW-1185">Reference proteome</keyword>